<dbReference type="EMBL" id="LAZR01020404">
    <property type="protein sequence ID" value="KKL88998.1"/>
    <property type="molecule type" value="Genomic_DNA"/>
</dbReference>
<gene>
    <name evidence="1" type="ORF">LCGC14_1919140</name>
</gene>
<organism evidence="1">
    <name type="scientific">marine sediment metagenome</name>
    <dbReference type="NCBI Taxonomy" id="412755"/>
    <lineage>
        <taxon>unclassified sequences</taxon>
        <taxon>metagenomes</taxon>
        <taxon>ecological metagenomes</taxon>
    </lineage>
</organism>
<name>A0A0F9FS51_9ZZZZ</name>
<evidence type="ECO:0000313" key="1">
    <source>
        <dbReference type="EMBL" id="KKL88998.1"/>
    </source>
</evidence>
<dbReference type="AlphaFoldDB" id="A0A0F9FS51"/>
<protein>
    <submittedName>
        <fullName evidence="1">Uncharacterized protein</fullName>
    </submittedName>
</protein>
<accession>A0A0F9FS51</accession>
<sequence>MPSISEEAIERYLRNLLATIFRDGGHYTSKVGLRKATEEAIEKCAEWAQTKDNK</sequence>
<reference evidence="1" key="1">
    <citation type="journal article" date="2015" name="Nature">
        <title>Complex archaea that bridge the gap between prokaryotes and eukaryotes.</title>
        <authorList>
            <person name="Spang A."/>
            <person name="Saw J.H."/>
            <person name="Jorgensen S.L."/>
            <person name="Zaremba-Niedzwiedzka K."/>
            <person name="Martijn J."/>
            <person name="Lind A.E."/>
            <person name="van Eijk R."/>
            <person name="Schleper C."/>
            <person name="Guy L."/>
            <person name="Ettema T.J."/>
        </authorList>
    </citation>
    <scope>NUCLEOTIDE SEQUENCE</scope>
</reference>
<proteinExistence type="predicted"/>
<comment type="caution">
    <text evidence="1">The sequence shown here is derived from an EMBL/GenBank/DDBJ whole genome shotgun (WGS) entry which is preliminary data.</text>
</comment>